<evidence type="ECO:0000256" key="2">
    <source>
        <dbReference type="ARBA" id="ARBA00022692"/>
    </source>
</evidence>
<comment type="subcellular location">
    <subcellularLocation>
        <location evidence="1">Membrane</location>
        <topology evidence="1">Multi-pass membrane protein</topology>
    </subcellularLocation>
</comment>
<evidence type="ECO:0000313" key="9">
    <source>
        <dbReference type="Proteomes" id="UP000800092"/>
    </source>
</evidence>
<keyword evidence="2 6" id="KW-0812">Transmembrane</keyword>
<dbReference type="InterPro" id="IPR052337">
    <property type="entry name" value="SAT4-like"/>
</dbReference>
<proteinExistence type="inferred from homology"/>
<evidence type="ECO:0000256" key="4">
    <source>
        <dbReference type="ARBA" id="ARBA00023136"/>
    </source>
</evidence>
<evidence type="ECO:0000256" key="6">
    <source>
        <dbReference type="SAM" id="Phobius"/>
    </source>
</evidence>
<comment type="similarity">
    <text evidence="5">Belongs to the SAT4 family.</text>
</comment>
<feature type="transmembrane region" description="Helical" evidence="6">
    <location>
        <begin position="240"/>
        <end position="266"/>
    </location>
</feature>
<keyword evidence="4 6" id="KW-0472">Membrane</keyword>
<dbReference type="OrthoDB" id="3934549at2759"/>
<feature type="transmembrane region" description="Helical" evidence="6">
    <location>
        <begin position="210"/>
        <end position="228"/>
    </location>
</feature>
<sequence length="377" mass="41599">MSSAKPPNPLPPNEDIGPAFLALTCVLTAFSIITTALRIWVRKVAYQIGPDDYTIGVTTLLAIARMALQAVQVQHGNGKHRWYITPLQYQDVNMYGWYAQVLLFITNALLKTSICLLILRIQNTKKMRYLLYGMMGGLWLVGIEPVIVLLSECNPVATYWRSSAGKCWDPRVRIYSIYFNIAYGIVSDLLCSLLPIVILRRIQVSLRDKVLICGLMSVGLIATGFSVARAASLGLAVNDLSWTYCIAAIWSNLELHLGIIAANLALARSWYVYFRNGARGVQPSINSNSRLQQGSRGYIRSGGDNSSRRLGLGMASVDRDVRGSRFYADAMDGGARKSYADSGESDIPLHLMGKEKGGFTVTTDEARTVSDLSDEIR</sequence>
<dbReference type="AlphaFoldDB" id="A0A6A6H5D2"/>
<feature type="transmembrane region" description="Helical" evidence="6">
    <location>
        <begin position="53"/>
        <end position="75"/>
    </location>
</feature>
<protein>
    <recommendedName>
        <fullName evidence="7">Rhodopsin domain-containing protein</fullName>
    </recommendedName>
</protein>
<dbReference type="EMBL" id="ML991813">
    <property type="protein sequence ID" value="KAF2232733.1"/>
    <property type="molecule type" value="Genomic_DNA"/>
</dbReference>
<organism evidence="8 9">
    <name type="scientific">Viridothelium virens</name>
    <name type="common">Speckled blister lichen</name>
    <name type="synonym">Trypethelium virens</name>
    <dbReference type="NCBI Taxonomy" id="1048519"/>
    <lineage>
        <taxon>Eukaryota</taxon>
        <taxon>Fungi</taxon>
        <taxon>Dikarya</taxon>
        <taxon>Ascomycota</taxon>
        <taxon>Pezizomycotina</taxon>
        <taxon>Dothideomycetes</taxon>
        <taxon>Dothideomycetes incertae sedis</taxon>
        <taxon>Trypetheliales</taxon>
        <taxon>Trypetheliaceae</taxon>
        <taxon>Viridothelium</taxon>
    </lineage>
</organism>
<feature type="transmembrane region" description="Helical" evidence="6">
    <location>
        <begin position="131"/>
        <end position="150"/>
    </location>
</feature>
<evidence type="ECO:0000256" key="3">
    <source>
        <dbReference type="ARBA" id="ARBA00022989"/>
    </source>
</evidence>
<dbReference type="Proteomes" id="UP000800092">
    <property type="component" value="Unassembled WGS sequence"/>
</dbReference>
<feature type="domain" description="Rhodopsin" evidence="7">
    <location>
        <begin position="37"/>
        <end position="269"/>
    </location>
</feature>
<feature type="transmembrane region" description="Helical" evidence="6">
    <location>
        <begin position="20"/>
        <end position="41"/>
    </location>
</feature>
<evidence type="ECO:0000256" key="1">
    <source>
        <dbReference type="ARBA" id="ARBA00004141"/>
    </source>
</evidence>
<accession>A0A6A6H5D2</accession>
<keyword evidence="3 6" id="KW-1133">Transmembrane helix</keyword>
<keyword evidence="9" id="KW-1185">Reference proteome</keyword>
<dbReference type="GO" id="GO:0016020">
    <property type="term" value="C:membrane"/>
    <property type="evidence" value="ECO:0007669"/>
    <property type="project" value="UniProtKB-SubCell"/>
</dbReference>
<dbReference type="InterPro" id="IPR049326">
    <property type="entry name" value="Rhodopsin_dom_fungi"/>
</dbReference>
<feature type="transmembrane region" description="Helical" evidence="6">
    <location>
        <begin position="95"/>
        <end position="119"/>
    </location>
</feature>
<evidence type="ECO:0000256" key="5">
    <source>
        <dbReference type="ARBA" id="ARBA00038359"/>
    </source>
</evidence>
<dbReference type="Pfam" id="PF20684">
    <property type="entry name" value="Fung_rhodopsin"/>
    <property type="match status" value="1"/>
</dbReference>
<name>A0A6A6H5D2_VIRVR</name>
<evidence type="ECO:0000259" key="7">
    <source>
        <dbReference type="Pfam" id="PF20684"/>
    </source>
</evidence>
<dbReference type="PANTHER" id="PTHR33048:SF96">
    <property type="entry name" value="INTEGRAL MEMBRANE PROTEIN"/>
    <property type="match status" value="1"/>
</dbReference>
<feature type="transmembrane region" description="Helical" evidence="6">
    <location>
        <begin position="177"/>
        <end position="198"/>
    </location>
</feature>
<evidence type="ECO:0000313" key="8">
    <source>
        <dbReference type="EMBL" id="KAF2232733.1"/>
    </source>
</evidence>
<gene>
    <name evidence="8" type="ORF">EV356DRAFT_243752</name>
</gene>
<dbReference type="PANTHER" id="PTHR33048">
    <property type="entry name" value="PTH11-LIKE INTEGRAL MEMBRANE PROTEIN (AFU_ORTHOLOGUE AFUA_5G11245)"/>
    <property type="match status" value="1"/>
</dbReference>
<reference evidence="8" key="1">
    <citation type="journal article" date="2020" name="Stud. Mycol.">
        <title>101 Dothideomycetes genomes: a test case for predicting lifestyles and emergence of pathogens.</title>
        <authorList>
            <person name="Haridas S."/>
            <person name="Albert R."/>
            <person name="Binder M."/>
            <person name="Bloem J."/>
            <person name="Labutti K."/>
            <person name="Salamov A."/>
            <person name="Andreopoulos B."/>
            <person name="Baker S."/>
            <person name="Barry K."/>
            <person name="Bills G."/>
            <person name="Bluhm B."/>
            <person name="Cannon C."/>
            <person name="Castanera R."/>
            <person name="Culley D."/>
            <person name="Daum C."/>
            <person name="Ezra D."/>
            <person name="Gonzalez J."/>
            <person name="Henrissat B."/>
            <person name="Kuo A."/>
            <person name="Liang C."/>
            <person name="Lipzen A."/>
            <person name="Lutzoni F."/>
            <person name="Magnuson J."/>
            <person name="Mondo S."/>
            <person name="Nolan M."/>
            <person name="Ohm R."/>
            <person name="Pangilinan J."/>
            <person name="Park H.-J."/>
            <person name="Ramirez L."/>
            <person name="Alfaro M."/>
            <person name="Sun H."/>
            <person name="Tritt A."/>
            <person name="Yoshinaga Y."/>
            <person name="Zwiers L.-H."/>
            <person name="Turgeon B."/>
            <person name="Goodwin S."/>
            <person name="Spatafora J."/>
            <person name="Crous P."/>
            <person name="Grigoriev I."/>
        </authorList>
    </citation>
    <scope>NUCLEOTIDE SEQUENCE</scope>
    <source>
        <strain evidence="8">Tuck. ex Michener</strain>
    </source>
</reference>